<evidence type="ECO:0000313" key="5">
    <source>
        <dbReference type="Proteomes" id="UP000004047"/>
    </source>
</evidence>
<evidence type="ECO:0000256" key="1">
    <source>
        <dbReference type="SAM" id="Coils"/>
    </source>
</evidence>
<keyword evidence="1" id="KW-0175">Coiled coil</keyword>
<dbReference type="HOGENOM" id="CLU_267348_0_0_3"/>
<feature type="region of interest" description="Disordered" evidence="2">
    <location>
        <begin position="195"/>
        <end position="222"/>
    </location>
</feature>
<name>I4IN79_MICAE</name>
<evidence type="ECO:0000256" key="3">
    <source>
        <dbReference type="SAM" id="Phobius"/>
    </source>
</evidence>
<feature type="compositionally biased region" description="Low complexity" evidence="2">
    <location>
        <begin position="1123"/>
        <end position="1132"/>
    </location>
</feature>
<feature type="transmembrane region" description="Helical" evidence="3">
    <location>
        <begin position="922"/>
        <end position="943"/>
    </location>
</feature>
<evidence type="ECO:0000313" key="4">
    <source>
        <dbReference type="EMBL" id="CCI35753.1"/>
    </source>
</evidence>
<comment type="caution">
    <text evidence="4">The sequence shown here is derived from an EMBL/GenBank/DDBJ whole genome shotgun (WGS) entry which is preliminary data.</text>
</comment>
<protein>
    <submittedName>
        <fullName evidence="4">Uncharacterized protein</fullName>
    </submittedName>
</protein>
<reference evidence="4 5" key="1">
    <citation type="submission" date="2012-04" db="EMBL/GenBank/DDBJ databases">
        <authorList>
            <person name="Genoscope - CEA"/>
        </authorList>
    </citation>
    <scope>NUCLEOTIDE SEQUENCE [LARGE SCALE GENOMIC DNA]</scope>
    <source>
        <strain evidence="4 5">9701</strain>
    </source>
</reference>
<keyword evidence="3" id="KW-0472">Membrane</keyword>
<feature type="region of interest" description="Disordered" evidence="2">
    <location>
        <begin position="1112"/>
        <end position="1132"/>
    </location>
</feature>
<sequence length="1234" mass="142540">MDTIKIYEFSTGIDLQGTSDNWWSSKFTGYMNNTLGYIPEAVQDAISDALFDVAEGKATDKPAIIGREVEKQGDAWSVIAVVTAAKDEKGRTISVYRYFLTQGKGKLGDLVWWYFGDAKKPIFDPFNKPSDYYPYKIYPTKEQNIEKLLKTDNFQELLKLLNGDEKTIVIPHDLKCQNEEFNILWAKSNDQFESIPSPKNRIKEGKTIKLGGSEPREQNGQQIGSDIYIEGLPLYIGHFFVTNEGTKFFPKKDMFNQFEIKDILLTSDAAVSVKHSDEIVFENNNQKYYFTYYDYKDMPLAINELAIRQLVKQYLMEVYKTNPISVQDLNNFLNYKLGQLNPEQKKQKAEKYLKQIHNNKNLQVTTEELEGFIDSKLDKMEEEKQKELAKEYLLYEYMLSNKPQDESVNVNDHVTQQMSDMSPKTIRCYACKQMTTTTGYKTQDNSSLFQNELDDFIAYKLDSWVKNNQIDENIKKSWSNKYKECKLKLTQSDLPLFVQQLINKPGIIQQTFEKLKNIPSQYLVAWAYNVEGLTKPWSFEVVFPASAEAEEVIKKEKEEGVTIPKPVEGQYGVSIALNNLANQGKVTTSYLDDINKAVAPESQQIYTEQIWEKSVFHQLDIQKAKNHPSYPHAYVRLYLLYGLILPQHFSSFLKWLAQKNSNVQSDKIDVHLNQKSIQAKREQAPYNTALKLSETMNHELSKDNHSYLLDKVSQNIKQLLIKLISPGPLTEEDKLLKEWLLLDQKGLWGEACQWLITKLSEDIEQLKKNYEEARQNLDDRHNYRQKYASENLKILNESGWGDVKKTFIDLIWKKPPARKSEYLKLAEFLYKISDSYPKTDQLVINSVSGYFYQISQGEIPTSVWEKMVDSTDPNNKNKYPNFLVRKLRWWEKLFGGIKNFVEKQYKFWFNPDLQPKPFKPLLLRYFVISAFILLLGIILFDILEFSPKKLSKESLIGAKKFFATFRIRDNEENSKDEPDLFEELYKIPNDFSTYLGVDAKDSQDAIIQILQESGSSEGTVTLTWNTYKEQWNKNEPQWKTAIRAYQQKIKDAKLGLKVEVNGLLRKDDDTDKRLRCEIIEKLQADKKSITGVAENKVKECAEKYGVKEITADKTGSPANNRGTSIPSTPSTATSWDATVKAIDALRDEFVSMEQDKSTVEPAIIKNIAAGFGYAYKVDNQDDWTSKIKKFQKENNITETGFISQNDETYKALKCKVAEELNLTDQVPDCPAYSN</sequence>
<dbReference type="RefSeq" id="WP_002800500.1">
    <property type="nucleotide sequence ID" value="NZ_CAIQ01000101.1"/>
</dbReference>
<dbReference type="Proteomes" id="UP000004047">
    <property type="component" value="Unassembled WGS sequence"/>
</dbReference>
<keyword evidence="3" id="KW-0812">Transmembrane</keyword>
<feature type="coiled-coil region" evidence="1">
    <location>
        <begin position="756"/>
        <end position="783"/>
    </location>
</feature>
<accession>I4IN79</accession>
<dbReference type="EMBL" id="CAIQ01000101">
    <property type="protein sequence ID" value="CCI35753.1"/>
    <property type="molecule type" value="Genomic_DNA"/>
</dbReference>
<evidence type="ECO:0000256" key="2">
    <source>
        <dbReference type="SAM" id="MobiDB-lite"/>
    </source>
</evidence>
<gene>
    <name evidence="4" type="ORF">MICAK_190018</name>
</gene>
<organism evidence="4 5">
    <name type="scientific">Microcystis aeruginosa PCC 9701</name>
    <dbReference type="NCBI Taxonomy" id="721123"/>
    <lineage>
        <taxon>Bacteria</taxon>
        <taxon>Bacillati</taxon>
        <taxon>Cyanobacteriota</taxon>
        <taxon>Cyanophyceae</taxon>
        <taxon>Oscillatoriophycideae</taxon>
        <taxon>Chroococcales</taxon>
        <taxon>Microcystaceae</taxon>
        <taxon>Microcystis</taxon>
    </lineage>
</organism>
<keyword evidence="3" id="KW-1133">Transmembrane helix</keyword>
<dbReference type="AlphaFoldDB" id="I4IN79"/>
<proteinExistence type="predicted"/>